<evidence type="ECO:0000259" key="1">
    <source>
        <dbReference type="Pfam" id="PF01323"/>
    </source>
</evidence>
<dbReference type="AlphaFoldDB" id="A0A917FS78"/>
<dbReference type="Gene3D" id="3.40.30.10">
    <property type="entry name" value="Glutaredoxin"/>
    <property type="match status" value="1"/>
</dbReference>
<evidence type="ECO:0000313" key="3">
    <source>
        <dbReference type="Proteomes" id="UP000644756"/>
    </source>
</evidence>
<dbReference type="InterPro" id="IPR001853">
    <property type="entry name" value="DSBA-like_thioredoxin_dom"/>
</dbReference>
<evidence type="ECO:0000313" key="2">
    <source>
        <dbReference type="EMBL" id="GGF99052.1"/>
    </source>
</evidence>
<gene>
    <name evidence="2" type="ORF">GCM10010916_15410</name>
</gene>
<dbReference type="EMBL" id="BMGR01000004">
    <property type="protein sequence ID" value="GGF99052.1"/>
    <property type="molecule type" value="Genomic_DNA"/>
</dbReference>
<keyword evidence="3" id="KW-1185">Reference proteome</keyword>
<dbReference type="CDD" id="cd03024">
    <property type="entry name" value="DsbA_FrnE"/>
    <property type="match status" value="1"/>
</dbReference>
<name>A0A917FS78_9BACL</name>
<reference evidence="2" key="2">
    <citation type="submission" date="2020-09" db="EMBL/GenBank/DDBJ databases">
        <authorList>
            <person name="Sun Q."/>
            <person name="Zhou Y."/>
        </authorList>
    </citation>
    <scope>NUCLEOTIDE SEQUENCE</scope>
    <source>
        <strain evidence="2">CGMCC 1.12987</strain>
    </source>
</reference>
<dbReference type="Pfam" id="PF01323">
    <property type="entry name" value="DSBA"/>
    <property type="match status" value="1"/>
</dbReference>
<comment type="caution">
    <text evidence="2">The sequence shown here is derived from an EMBL/GenBank/DDBJ whole genome shotgun (WGS) entry which is preliminary data.</text>
</comment>
<dbReference type="InterPro" id="IPR036249">
    <property type="entry name" value="Thioredoxin-like_sf"/>
</dbReference>
<feature type="domain" description="DSBA-like thioredoxin" evidence="1">
    <location>
        <begin position="3"/>
        <end position="204"/>
    </location>
</feature>
<sequence>MKVDIWSDFMCPFCYIGKRRFEAALERFSNKDDVEVVYRSFELDPNAKRDVDFDVHDMLASKYGMSRERAMSMNDDLTAQAQAVGLTYHFNTMILTNTFDAHRLAHFAAKHGKMTEMTERLLKAYFTESKHIGDHETLAALAEEVGLDKHEAAQMLAGDDYTKEVRADEQEAVNLGIRGVPFFVINNKYAVSGAQSSEVFLQALEKAWSEIKPPLTVLNESDDNAADAACVDGVCAAPANQLK</sequence>
<proteinExistence type="predicted"/>
<protein>
    <submittedName>
        <fullName evidence="2">DSBA oxidoreductase</fullName>
    </submittedName>
</protein>
<accession>A0A917FS78</accession>
<dbReference type="Proteomes" id="UP000644756">
    <property type="component" value="Unassembled WGS sequence"/>
</dbReference>
<organism evidence="2 3">
    <name type="scientific">Paenibacillus abyssi</name>
    <dbReference type="NCBI Taxonomy" id="1340531"/>
    <lineage>
        <taxon>Bacteria</taxon>
        <taxon>Bacillati</taxon>
        <taxon>Bacillota</taxon>
        <taxon>Bacilli</taxon>
        <taxon>Bacillales</taxon>
        <taxon>Paenibacillaceae</taxon>
        <taxon>Paenibacillus</taxon>
    </lineage>
</organism>
<dbReference type="PANTHER" id="PTHR13887">
    <property type="entry name" value="GLUTATHIONE S-TRANSFERASE KAPPA"/>
    <property type="match status" value="1"/>
</dbReference>
<dbReference type="SUPFAM" id="SSF52833">
    <property type="entry name" value="Thioredoxin-like"/>
    <property type="match status" value="1"/>
</dbReference>
<dbReference type="PANTHER" id="PTHR13887:SF41">
    <property type="entry name" value="THIOREDOXIN SUPERFAMILY PROTEIN"/>
    <property type="match status" value="1"/>
</dbReference>
<reference evidence="2" key="1">
    <citation type="journal article" date="2014" name="Int. J. Syst. Evol. Microbiol.">
        <title>Complete genome sequence of Corynebacterium casei LMG S-19264T (=DSM 44701T), isolated from a smear-ripened cheese.</title>
        <authorList>
            <consortium name="US DOE Joint Genome Institute (JGI-PGF)"/>
            <person name="Walter F."/>
            <person name="Albersmeier A."/>
            <person name="Kalinowski J."/>
            <person name="Ruckert C."/>
        </authorList>
    </citation>
    <scope>NUCLEOTIDE SEQUENCE</scope>
    <source>
        <strain evidence="2">CGMCC 1.12987</strain>
    </source>
</reference>
<dbReference type="RefSeq" id="WP_188530479.1">
    <property type="nucleotide sequence ID" value="NZ_BMGR01000004.1"/>
</dbReference>
<dbReference type="GO" id="GO:0016491">
    <property type="term" value="F:oxidoreductase activity"/>
    <property type="evidence" value="ECO:0007669"/>
    <property type="project" value="InterPro"/>
</dbReference>